<sequence>MNIVSLSKTQLNPISLPGMGRSIELVGLSPSEVSDLQAMYTNKDLFVEFTEEPDQQVPVINIWVNPHSAEITLFIK</sequence>
<proteinExistence type="predicted"/>
<protein>
    <submittedName>
        <fullName evidence="1">Uncharacterized protein</fullName>
    </submittedName>
</protein>
<name>A0A9X2ABX1_9BACL</name>
<dbReference type="EMBL" id="JALBUF010000005">
    <property type="protein sequence ID" value="MCI0183548.1"/>
    <property type="molecule type" value="Genomic_DNA"/>
</dbReference>
<keyword evidence="2" id="KW-1185">Reference proteome</keyword>
<gene>
    <name evidence="1" type="ORF">MM817_01831</name>
</gene>
<reference evidence="1" key="1">
    <citation type="submission" date="2022-03" db="EMBL/GenBank/DDBJ databases">
        <title>Draft Genome Sequence of Firmicute Strain S0AB, a Heterotrophic Iron/Sulfur-Oxidizing Extreme Acidophile.</title>
        <authorList>
            <person name="Vergara E."/>
            <person name="Pakostova E."/>
            <person name="Johnson D.B."/>
            <person name="Holmes D.S."/>
        </authorList>
    </citation>
    <scope>NUCLEOTIDE SEQUENCE</scope>
    <source>
        <strain evidence="1">S0AB</strain>
    </source>
</reference>
<evidence type="ECO:0000313" key="1">
    <source>
        <dbReference type="EMBL" id="MCI0183548.1"/>
    </source>
</evidence>
<dbReference type="RefSeq" id="WP_241713992.1">
    <property type="nucleotide sequence ID" value="NZ_JALBUF010000005.1"/>
</dbReference>
<evidence type="ECO:0000313" key="2">
    <source>
        <dbReference type="Proteomes" id="UP001139263"/>
    </source>
</evidence>
<comment type="caution">
    <text evidence="1">The sequence shown here is derived from an EMBL/GenBank/DDBJ whole genome shotgun (WGS) entry which is preliminary data.</text>
</comment>
<dbReference type="AlphaFoldDB" id="A0A9X2ABX1"/>
<dbReference type="Proteomes" id="UP001139263">
    <property type="component" value="Unassembled WGS sequence"/>
</dbReference>
<organism evidence="1 2">
    <name type="scientific">Sulfoacidibacillus ferrooxidans</name>
    <dbReference type="NCBI Taxonomy" id="2005001"/>
    <lineage>
        <taxon>Bacteria</taxon>
        <taxon>Bacillati</taxon>
        <taxon>Bacillota</taxon>
        <taxon>Bacilli</taxon>
        <taxon>Bacillales</taxon>
        <taxon>Alicyclobacillaceae</taxon>
        <taxon>Sulfoacidibacillus</taxon>
    </lineage>
</organism>
<accession>A0A9X2ABX1</accession>